<dbReference type="InterPro" id="IPR001611">
    <property type="entry name" value="Leu-rich_rpt"/>
</dbReference>
<name>A0A239AZ91_9BACT</name>
<organism evidence="3 4">
    <name type="scientific">Belliella buryatensis</name>
    <dbReference type="NCBI Taxonomy" id="1500549"/>
    <lineage>
        <taxon>Bacteria</taxon>
        <taxon>Pseudomonadati</taxon>
        <taxon>Bacteroidota</taxon>
        <taxon>Cytophagia</taxon>
        <taxon>Cytophagales</taxon>
        <taxon>Cyclobacteriaceae</taxon>
        <taxon>Belliella</taxon>
    </lineage>
</organism>
<dbReference type="EMBL" id="FZOK01000002">
    <property type="protein sequence ID" value="SNS00927.1"/>
    <property type="molecule type" value="Genomic_DNA"/>
</dbReference>
<dbReference type="SUPFAM" id="SSF52058">
    <property type="entry name" value="L domain-like"/>
    <property type="match status" value="2"/>
</dbReference>
<dbReference type="PROSITE" id="PS51450">
    <property type="entry name" value="LRR"/>
    <property type="match status" value="2"/>
</dbReference>
<reference evidence="4" key="1">
    <citation type="submission" date="2017-06" db="EMBL/GenBank/DDBJ databases">
        <authorList>
            <person name="Varghese N."/>
            <person name="Submissions S."/>
        </authorList>
    </citation>
    <scope>NUCLEOTIDE SEQUENCE [LARGE SCALE GENOMIC DNA]</scope>
    <source>
        <strain evidence="4">5C</strain>
    </source>
</reference>
<dbReference type="Gene3D" id="3.80.10.10">
    <property type="entry name" value="Ribonuclease Inhibitor"/>
    <property type="match status" value="3"/>
</dbReference>
<dbReference type="InterPro" id="IPR032675">
    <property type="entry name" value="LRR_dom_sf"/>
</dbReference>
<dbReference type="PANTHER" id="PTHR45712:SF31">
    <property type="entry name" value="PODOCAN"/>
    <property type="match status" value="1"/>
</dbReference>
<keyword evidence="2" id="KW-0677">Repeat</keyword>
<dbReference type="InterPro" id="IPR050333">
    <property type="entry name" value="SLRP"/>
</dbReference>
<dbReference type="PANTHER" id="PTHR45712">
    <property type="entry name" value="AGAP008170-PA"/>
    <property type="match status" value="1"/>
</dbReference>
<accession>A0A239AZ91</accession>
<evidence type="ECO:0000256" key="1">
    <source>
        <dbReference type="ARBA" id="ARBA00022614"/>
    </source>
</evidence>
<evidence type="ECO:0000313" key="3">
    <source>
        <dbReference type="EMBL" id="SNS00927.1"/>
    </source>
</evidence>
<evidence type="ECO:0008006" key="5">
    <source>
        <dbReference type="Google" id="ProtNLM"/>
    </source>
</evidence>
<proteinExistence type="predicted"/>
<dbReference type="GO" id="GO:0005615">
    <property type="term" value="C:extracellular space"/>
    <property type="evidence" value="ECO:0007669"/>
    <property type="project" value="TreeGrafter"/>
</dbReference>
<dbReference type="Proteomes" id="UP000198480">
    <property type="component" value="Unassembled WGS sequence"/>
</dbReference>
<evidence type="ECO:0000313" key="4">
    <source>
        <dbReference type="Proteomes" id="UP000198480"/>
    </source>
</evidence>
<gene>
    <name evidence="3" type="ORF">SAMN06295967_10220</name>
</gene>
<dbReference type="AlphaFoldDB" id="A0A239AZ91"/>
<dbReference type="SMART" id="SM00369">
    <property type="entry name" value="LRR_TYP"/>
    <property type="match status" value="4"/>
</dbReference>
<keyword evidence="1" id="KW-0433">Leucine-rich repeat</keyword>
<sequence>MLLLSIMKKLFLIIGLFLFFGENYAQKKFSGEWYFDTLSHSAFDSYHKLSFQYTPSANNLSNIEEYFVTFQKFEQLDNFAQIVPKEKVRGIQLENSIGNFPVDATREILSQFPNLDIIQFSAGSLFKPFPEKNNPFPEYITELKQLKVLSFKFHVDFPLDNLSAYTKKMPQLEGLFFISLYDSIGAEVLDHPSLNSILLTSKNFRGQELPINPRVKNVGLLSARNDRNVNHSMEQMKAFPNLENLYLDHARFEGQRYFEHVKGVRKLEINNLDSLTNTDFYQELSTLKHLKQLDIFNDKDTLQNIAIIGKLTQIKRLSLSNIASLNEIEFLHNFKNLEILHLARSNVTLERLQFSTFKNLKKLSLVSLPKLNLSPNTFQNEKLEKLYMIDNEMSEVPSLNSLSNLKVLDLSNNSLTSFNHQHLRLPDLEILRLNNNSLVALSLNLSSLPKLNRLEAQKNVIQEITGPIPSHSSLQHINLEGNRLSQIALSFENLETLTFLNLNYNSLNRLPPGLKSLQILMAMNQKVYIDGDNEGRSTLTHLSKDFETYSQLERIQLRGNKNLILDPLWILLKETPPKHPFFLDLRDIGYVTLPEGDFWNSIDWTYLDLTENIIPKLPKSWARGLKFNWVGLGKIESFPKSPSNFMFNSKTDFQVFLDAHGYSVDLDDLNDDQYIAGIENLMNKYSSSKAPEIIFGFYNKAYSRNPSLTQQKLQISSLGKAAFENENYEVALPIILNELKKESESSFRFINSITDLIEKLEKIYLSNGNEKSLVDLWLETAVEFNQLSNFTKAALRIWDDNKPKADSLLNLGLIAHEKNMDWNVSNNRQDIGMTLDYLEVALIAGDDYHQEKAKKLFSTWSDTADDNRKRIFKYLDGMITISNGNQPPLQSEEKIQGWNFGLIQQWIALIKDPNLKNTLSDWHDNHAKQ</sequence>
<evidence type="ECO:0000256" key="2">
    <source>
        <dbReference type="ARBA" id="ARBA00022737"/>
    </source>
</evidence>
<protein>
    <recommendedName>
        <fullName evidence="5">Leucine-rich repeat (LRR) protein</fullName>
    </recommendedName>
</protein>
<dbReference type="InterPro" id="IPR003591">
    <property type="entry name" value="Leu-rich_rpt_typical-subtyp"/>
</dbReference>
<keyword evidence="4" id="KW-1185">Reference proteome</keyword>